<organism evidence="2 3">
    <name type="scientific">Drosophila rhopaloa</name>
    <name type="common">Fruit fly</name>
    <dbReference type="NCBI Taxonomy" id="1041015"/>
    <lineage>
        <taxon>Eukaryota</taxon>
        <taxon>Metazoa</taxon>
        <taxon>Ecdysozoa</taxon>
        <taxon>Arthropoda</taxon>
        <taxon>Hexapoda</taxon>
        <taxon>Insecta</taxon>
        <taxon>Pterygota</taxon>
        <taxon>Neoptera</taxon>
        <taxon>Endopterygota</taxon>
        <taxon>Diptera</taxon>
        <taxon>Brachycera</taxon>
        <taxon>Muscomorpha</taxon>
        <taxon>Ephydroidea</taxon>
        <taxon>Drosophilidae</taxon>
        <taxon>Drosophila</taxon>
        <taxon>Sophophora</taxon>
    </lineage>
</organism>
<dbReference type="InterPro" id="IPR012337">
    <property type="entry name" value="RNaseH-like_sf"/>
</dbReference>
<dbReference type="Pfam" id="PF18701">
    <property type="entry name" value="DUF5641"/>
    <property type="match status" value="1"/>
</dbReference>
<dbReference type="GeneID" id="123038047"/>
<dbReference type="PANTHER" id="PTHR47331">
    <property type="entry name" value="PHD-TYPE DOMAIN-CONTAINING PROTEIN"/>
    <property type="match status" value="1"/>
</dbReference>
<dbReference type="RefSeq" id="XP_044317435.1">
    <property type="nucleotide sequence ID" value="XM_044461500.1"/>
</dbReference>
<feature type="domain" description="DUF5641" evidence="1">
    <location>
        <begin position="427"/>
        <end position="515"/>
    </location>
</feature>
<dbReference type="InterPro" id="IPR008042">
    <property type="entry name" value="Retrotrans_Pao"/>
</dbReference>
<dbReference type="Pfam" id="PF05380">
    <property type="entry name" value="Peptidase_A17"/>
    <property type="match status" value="1"/>
</dbReference>
<sequence length="529" mass="59973">MELGKWVSNSSRINDRATSTTEVQDKGSNRTAKVLCIHWDPEEDTLSYKVCLTPNPDNTKRQVLSDVARIFDPLRILSPVVVQFKILFQELWLLDLGWDTELPPKITDWWNKCHNPGKEEVKSTALTTQQGGSFSPIEVLTQRVSSWTKLVHAVAYASRFLQRTMAIKTVALTNGTRLTYEEIQAARILCLQEVQKCFMEDRNLLAENKQLRSRSQLIKLPPFVGKDGLLRVGGRLGNSQLPASHRITRMILEHEHIANLHPAVSALFHSGCDYAGPFIPKERRERNPRKTKGYILFVCLVTSAIHLELATNLSTDTFLACLRRFMSLRGKCSQIFSDNGTNFVGTKRVLDKIQQHLSSQDHQHTVTQSLANDGIKWSFIPPHSPHWGGKWESSVRSVKLHLRRVVGKAVLTFEQMQTLIVQISAVHLQSMYQGFWKRWHQEYLTSLQQRQKWNNKEHNIAVGSVVLVKDSNLPPAVWILARVLEAHHGPDGLVRAVKLKTSTGEMTRPITKLPLLPNSETMFQGGPGC</sequence>
<dbReference type="Gene3D" id="3.30.420.10">
    <property type="entry name" value="Ribonuclease H-like superfamily/Ribonuclease H"/>
    <property type="match status" value="1"/>
</dbReference>
<reference evidence="2" key="2">
    <citation type="submission" date="2025-05" db="UniProtKB">
        <authorList>
            <consortium name="EnsemblMetazoa"/>
        </authorList>
    </citation>
    <scope>IDENTIFICATION</scope>
</reference>
<name>A0ABM5JF41_DRORH</name>
<protein>
    <recommendedName>
        <fullName evidence="1">DUF5641 domain-containing protein</fullName>
    </recommendedName>
</protein>
<proteinExistence type="predicted"/>
<dbReference type="Proteomes" id="UP001652680">
    <property type="component" value="Unassembled WGS sequence"/>
</dbReference>
<dbReference type="InterPro" id="IPR040676">
    <property type="entry name" value="DUF5641"/>
</dbReference>
<reference evidence="3" key="1">
    <citation type="journal article" date="2021" name="Elife">
        <title>Highly contiguous assemblies of 101 drosophilid genomes.</title>
        <authorList>
            <person name="Kim B.Y."/>
            <person name="Wang J.R."/>
            <person name="Miller D.E."/>
            <person name="Barmina O."/>
            <person name="Delaney E."/>
            <person name="Thompson A."/>
            <person name="Comeault A.A."/>
            <person name="Peede D."/>
            <person name="D'Agostino E.R."/>
            <person name="Pelaez J."/>
            <person name="Aguilar J.M."/>
            <person name="Haji D."/>
            <person name="Matsunaga T."/>
            <person name="Armstrong E.E."/>
            <person name="Zych M."/>
            <person name="Ogawa Y."/>
            <person name="Stamenkovic-Radak M."/>
            <person name="Jelic M."/>
            <person name="Veselinovic M.S."/>
            <person name="Tanaskovic M."/>
            <person name="Eric P."/>
            <person name="Gao J.J."/>
            <person name="Katoh T.K."/>
            <person name="Toda M.J."/>
            <person name="Watabe H."/>
            <person name="Watada M."/>
            <person name="Davis J.S."/>
            <person name="Moyle L.C."/>
            <person name="Manoli G."/>
            <person name="Bertolini E."/>
            <person name="Kostal V."/>
            <person name="Hawley R.S."/>
            <person name="Takahashi A."/>
            <person name="Jones C.D."/>
            <person name="Price D.K."/>
            <person name="Whiteman N."/>
            <person name="Kopp A."/>
            <person name="Matute D.R."/>
            <person name="Petrov D.A."/>
        </authorList>
    </citation>
    <scope>NUCLEOTIDE SEQUENCE [LARGE SCALE GENOMIC DNA]</scope>
</reference>
<keyword evidence="3" id="KW-1185">Reference proteome</keyword>
<dbReference type="EnsemblMetazoa" id="XM_044461500.1">
    <property type="protein sequence ID" value="XP_044317435.1"/>
    <property type="gene ID" value="LOC123038047"/>
</dbReference>
<accession>A0ABM5JF41</accession>
<evidence type="ECO:0000313" key="2">
    <source>
        <dbReference type="EnsemblMetazoa" id="XP_044317435.1"/>
    </source>
</evidence>
<dbReference type="InterPro" id="IPR036397">
    <property type="entry name" value="RNaseH_sf"/>
</dbReference>
<evidence type="ECO:0000313" key="3">
    <source>
        <dbReference type="Proteomes" id="UP001652680"/>
    </source>
</evidence>
<evidence type="ECO:0000259" key="1">
    <source>
        <dbReference type="Pfam" id="PF18701"/>
    </source>
</evidence>
<dbReference type="SUPFAM" id="SSF53098">
    <property type="entry name" value="Ribonuclease H-like"/>
    <property type="match status" value="1"/>
</dbReference>